<gene>
    <name evidence="1" type="ORF">MLD38_032712</name>
</gene>
<organism evidence="1 2">
    <name type="scientific">Melastoma candidum</name>
    <dbReference type="NCBI Taxonomy" id="119954"/>
    <lineage>
        <taxon>Eukaryota</taxon>
        <taxon>Viridiplantae</taxon>
        <taxon>Streptophyta</taxon>
        <taxon>Embryophyta</taxon>
        <taxon>Tracheophyta</taxon>
        <taxon>Spermatophyta</taxon>
        <taxon>Magnoliopsida</taxon>
        <taxon>eudicotyledons</taxon>
        <taxon>Gunneridae</taxon>
        <taxon>Pentapetalae</taxon>
        <taxon>rosids</taxon>
        <taxon>malvids</taxon>
        <taxon>Myrtales</taxon>
        <taxon>Melastomataceae</taxon>
        <taxon>Melastomatoideae</taxon>
        <taxon>Melastomateae</taxon>
        <taxon>Melastoma</taxon>
    </lineage>
</organism>
<reference evidence="2" key="1">
    <citation type="journal article" date="2023" name="Front. Plant Sci.">
        <title>Chromosomal-level genome assembly of Melastoma candidum provides insights into trichome evolution.</title>
        <authorList>
            <person name="Zhong Y."/>
            <person name="Wu W."/>
            <person name="Sun C."/>
            <person name="Zou P."/>
            <person name="Liu Y."/>
            <person name="Dai S."/>
            <person name="Zhou R."/>
        </authorList>
    </citation>
    <scope>NUCLEOTIDE SEQUENCE [LARGE SCALE GENOMIC DNA]</scope>
</reference>
<keyword evidence="2" id="KW-1185">Reference proteome</keyword>
<proteinExistence type="predicted"/>
<dbReference type="Proteomes" id="UP001057402">
    <property type="component" value="Chromosome 10"/>
</dbReference>
<evidence type="ECO:0000313" key="1">
    <source>
        <dbReference type="EMBL" id="KAI4319066.1"/>
    </source>
</evidence>
<dbReference type="EMBL" id="CM042889">
    <property type="protein sequence ID" value="KAI4319066.1"/>
    <property type="molecule type" value="Genomic_DNA"/>
</dbReference>
<evidence type="ECO:0000313" key="2">
    <source>
        <dbReference type="Proteomes" id="UP001057402"/>
    </source>
</evidence>
<sequence>MAIHAAGDGDEPQSTIKFLCSYGGRILPRKPYGKLCYSGGFTRILSVHPSISYPAELMARLAEFCGFSVVLRCQLPSCDLETLVTIKSDEDLANLVEEYRKESPRWPQKIKAVLSTTAGSPKVLPPPSSSSTPRRARIPLAATPRCTKPAMATVGGTDRHRRR</sequence>
<name>A0ACB9M847_9MYRT</name>
<protein>
    <submittedName>
        <fullName evidence="1">Uncharacterized protein</fullName>
    </submittedName>
</protein>
<accession>A0ACB9M847</accession>
<comment type="caution">
    <text evidence="1">The sequence shown here is derived from an EMBL/GenBank/DDBJ whole genome shotgun (WGS) entry which is preliminary data.</text>
</comment>